<dbReference type="CDD" id="cd00609">
    <property type="entry name" value="AAT_like"/>
    <property type="match status" value="1"/>
</dbReference>
<dbReference type="GO" id="GO:0048472">
    <property type="term" value="F:threonine-phosphate decarboxylase activity"/>
    <property type="evidence" value="ECO:0007669"/>
    <property type="project" value="UniProtKB-EC"/>
</dbReference>
<dbReference type="SUPFAM" id="SSF53383">
    <property type="entry name" value="PLP-dependent transferases"/>
    <property type="match status" value="1"/>
</dbReference>
<dbReference type="Gene3D" id="3.90.1150.10">
    <property type="entry name" value="Aspartate Aminotransferase, domain 1"/>
    <property type="match status" value="1"/>
</dbReference>
<dbReference type="PANTHER" id="PTHR42885">
    <property type="entry name" value="HISTIDINOL-PHOSPHATE AMINOTRANSFERASE-RELATED"/>
    <property type="match status" value="1"/>
</dbReference>
<feature type="domain" description="Aminotransferase class I/classII large" evidence="3">
    <location>
        <begin position="23"/>
        <end position="354"/>
    </location>
</feature>
<dbReference type="OrthoDB" id="9813612at2"/>
<keyword evidence="2" id="KW-0663">Pyridoxal phosphate</keyword>
<keyword evidence="5" id="KW-1185">Reference proteome</keyword>
<dbReference type="PANTHER" id="PTHR42885:SF1">
    <property type="entry name" value="THREONINE-PHOSPHATE DECARBOXYLASE"/>
    <property type="match status" value="1"/>
</dbReference>
<dbReference type="InterPro" id="IPR004839">
    <property type="entry name" value="Aminotransferase_I/II_large"/>
</dbReference>
<dbReference type="GO" id="GO:0030170">
    <property type="term" value="F:pyridoxal phosphate binding"/>
    <property type="evidence" value="ECO:0007669"/>
    <property type="project" value="InterPro"/>
</dbReference>
<dbReference type="EC" id="4.1.1.81" evidence="4"/>
<evidence type="ECO:0000313" key="5">
    <source>
        <dbReference type="Proteomes" id="UP000190140"/>
    </source>
</evidence>
<dbReference type="InterPro" id="IPR015421">
    <property type="entry name" value="PyrdxlP-dep_Trfase_major"/>
</dbReference>
<evidence type="ECO:0000313" key="4">
    <source>
        <dbReference type="EMBL" id="OPJ56828.1"/>
    </source>
</evidence>
<evidence type="ECO:0000256" key="1">
    <source>
        <dbReference type="ARBA" id="ARBA00001933"/>
    </source>
</evidence>
<comment type="caution">
    <text evidence="4">The sequence shown here is derived from an EMBL/GenBank/DDBJ whole genome shotgun (WGS) entry which is preliminary data.</text>
</comment>
<evidence type="ECO:0000259" key="3">
    <source>
        <dbReference type="Pfam" id="PF00155"/>
    </source>
</evidence>
<protein>
    <submittedName>
        <fullName evidence="4">Threonine-phosphate decarboxylase</fullName>
        <ecNumber evidence="4">4.1.1.81</ecNumber>
    </submittedName>
</protein>
<evidence type="ECO:0000256" key="2">
    <source>
        <dbReference type="ARBA" id="ARBA00022898"/>
    </source>
</evidence>
<keyword evidence="4" id="KW-0456">Lyase</keyword>
<organism evidence="4 5">
    <name type="scientific">Alkalithermobacter paradoxus</name>
    <dbReference type="NCBI Taxonomy" id="29349"/>
    <lineage>
        <taxon>Bacteria</taxon>
        <taxon>Bacillati</taxon>
        <taxon>Bacillota</taxon>
        <taxon>Clostridia</taxon>
        <taxon>Peptostreptococcales</taxon>
        <taxon>Tepidibacteraceae</taxon>
        <taxon>Alkalithermobacter</taxon>
    </lineage>
</organism>
<dbReference type="Gene3D" id="3.40.640.10">
    <property type="entry name" value="Type I PLP-dependent aspartate aminotransferase-like (Major domain)"/>
    <property type="match status" value="1"/>
</dbReference>
<name>A0A1V4I9Z9_9FIRM</name>
<sequence>MTSVKHGANLFQISRNYNFKKEEIMDFSSNINPLGVSPKGKEAIIKNIDSVSIYPDPDYLNLKDSISNYCNVSKENILLGSGATELISSFIKLLNPKKSLIVSPAYSEYERELKKVNSHIDKYFLKKEIDFKVNLDDFIKTINSDDYELIVICNPNNPTGQAFTKYEIEKILQSTNSFVMVDETYVEFTDTDIYSSSSLIDDYSNLFLIRGTSKFFSTPGIRLGYALISNKAVHSNLKQNLDLWNINIFASIIGEAMFKDSEYIHSVKDFMAKERDYLISNLSKLDSVKVYESKGNFILCEITSKYITAKDLYDALIKDKIVIRDASSFEGLNEYFFRVCILNHEENELLIKKLREIFFS</sequence>
<dbReference type="STRING" id="29349.CLOTH_01100"/>
<dbReference type="InterPro" id="IPR015422">
    <property type="entry name" value="PyrdxlP-dep_Trfase_small"/>
</dbReference>
<proteinExistence type="predicted"/>
<dbReference type="RefSeq" id="WP_079410153.1">
    <property type="nucleotide sequence ID" value="NZ_MZGW01000001.1"/>
</dbReference>
<dbReference type="AlphaFoldDB" id="A0A1V4I9Z9"/>
<accession>A0A1V4I9Z9</accession>
<dbReference type="Pfam" id="PF00155">
    <property type="entry name" value="Aminotran_1_2"/>
    <property type="match status" value="1"/>
</dbReference>
<reference evidence="4 5" key="1">
    <citation type="submission" date="2017-03" db="EMBL/GenBank/DDBJ databases">
        <title>Genome sequence of Clostridium thermoalcaliphilum DSM 7309.</title>
        <authorList>
            <person name="Poehlein A."/>
            <person name="Daniel R."/>
        </authorList>
    </citation>
    <scope>NUCLEOTIDE SEQUENCE [LARGE SCALE GENOMIC DNA]</scope>
    <source>
        <strain evidence="4 5">DSM 7309</strain>
    </source>
</reference>
<dbReference type="InterPro" id="IPR015424">
    <property type="entry name" value="PyrdxlP-dep_Trfase"/>
</dbReference>
<gene>
    <name evidence="4" type="primary">cobD_1</name>
    <name evidence="4" type="ORF">CLOTH_01100</name>
</gene>
<dbReference type="Proteomes" id="UP000190140">
    <property type="component" value="Unassembled WGS sequence"/>
</dbReference>
<dbReference type="EMBL" id="MZGW01000001">
    <property type="protein sequence ID" value="OPJ56828.1"/>
    <property type="molecule type" value="Genomic_DNA"/>
</dbReference>
<comment type="cofactor">
    <cofactor evidence="1">
        <name>pyridoxal 5'-phosphate</name>
        <dbReference type="ChEBI" id="CHEBI:597326"/>
    </cofactor>
</comment>